<dbReference type="Proteomes" id="UP001162992">
    <property type="component" value="Chromosome 20"/>
</dbReference>
<name>A0ACC2APN5_DIPCM</name>
<evidence type="ECO:0000313" key="2">
    <source>
        <dbReference type="Proteomes" id="UP001162992"/>
    </source>
</evidence>
<protein>
    <submittedName>
        <fullName evidence="1">Uncharacterized protein</fullName>
    </submittedName>
</protein>
<keyword evidence="2" id="KW-1185">Reference proteome</keyword>
<sequence length="475" mass="52411">MEESGSRRRLIRGFGDDVLLRIFAHLTLRSLAQCAVVCKYWNKLIESSSLLWRTMYTKNYKTLKATVGLTFMSKIAKLSLPRSNNETVTDWKSRAVQEEQCAQLLSGSISIQPWKAHRGSRVNCCRMMMDYIASGSSDRKIRIWSSKSRHYMEEYTLPTSAAIVDLDFDTNKILGIAGAELYIWRRDGKRRLLRQMGGHNQRLYSMCHVDPEVSVGCEDGAIRIFDLYGGGCSSIIRQHTEAVTGVGVNADLHLLASCSRDGTVKLCDSFSGEKVASLSSKSSLAEAHCLQVISDGLNKLVVGTASGHLHCWDMRMHHLLWKSKVSNGAITSVHHQPYGASILCVGGFDGIIRVVDCTSGHILSAFGCRKNVHYNHTSISKSPSVITKAPKEGFTKLGSEVLATSGSQSARDSLLKDSFNVTRCLPPQLAHRLSDDFASGMLNRNDPPILSVRLGMTKLVSSHPDGTLALWEFGL</sequence>
<proteinExistence type="predicted"/>
<comment type="caution">
    <text evidence="1">The sequence shown here is derived from an EMBL/GenBank/DDBJ whole genome shotgun (WGS) entry which is preliminary data.</text>
</comment>
<evidence type="ECO:0000313" key="1">
    <source>
        <dbReference type="EMBL" id="KAJ7518919.1"/>
    </source>
</evidence>
<organism evidence="1 2">
    <name type="scientific">Diphasiastrum complanatum</name>
    <name type="common">Issler's clubmoss</name>
    <name type="synonym">Lycopodium complanatum</name>
    <dbReference type="NCBI Taxonomy" id="34168"/>
    <lineage>
        <taxon>Eukaryota</taxon>
        <taxon>Viridiplantae</taxon>
        <taxon>Streptophyta</taxon>
        <taxon>Embryophyta</taxon>
        <taxon>Tracheophyta</taxon>
        <taxon>Lycopodiopsida</taxon>
        <taxon>Lycopodiales</taxon>
        <taxon>Lycopodiaceae</taxon>
        <taxon>Lycopodioideae</taxon>
        <taxon>Diphasiastrum</taxon>
    </lineage>
</organism>
<reference evidence="2" key="1">
    <citation type="journal article" date="2024" name="Proc. Natl. Acad. Sci. U.S.A.">
        <title>Extraordinary preservation of gene collinearity over three hundred million years revealed in homosporous lycophytes.</title>
        <authorList>
            <person name="Li C."/>
            <person name="Wickell D."/>
            <person name="Kuo L.Y."/>
            <person name="Chen X."/>
            <person name="Nie B."/>
            <person name="Liao X."/>
            <person name="Peng D."/>
            <person name="Ji J."/>
            <person name="Jenkins J."/>
            <person name="Williams M."/>
            <person name="Shu S."/>
            <person name="Plott C."/>
            <person name="Barry K."/>
            <person name="Rajasekar S."/>
            <person name="Grimwood J."/>
            <person name="Han X."/>
            <person name="Sun S."/>
            <person name="Hou Z."/>
            <person name="He W."/>
            <person name="Dai G."/>
            <person name="Sun C."/>
            <person name="Schmutz J."/>
            <person name="Leebens-Mack J.H."/>
            <person name="Li F.W."/>
            <person name="Wang L."/>
        </authorList>
    </citation>
    <scope>NUCLEOTIDE SEQUENCE [LARGE SCALE GENOMIC DNA]</scope>
    <source>
        <strain evidence="2">cv. PW_Plant_1</strain>
    </source>
</reference>
<gene>
    <name evidence="1" type="ORF">O6H91_20G015100</name>
</gene>
<accession>A0ACC2APN5</accession>
<dbReference type="EMBL" id="CM055111">
    <property type="protein sequence ID" value="KAJ7518919.1"/>
    <property type="molecule type" value="Genomic_DNA"/>
</dbReference>